<dbReference type="InterPro" id="IPR016024">
    <property type="entry name" value="ARM-type_fold"/>
</dbReference>
<dbReference type="PANTHER" id="PTHR12658">
    <property type="entry name" value="BETA-TUBULIN COFACTOR D"/>
    <property type="match status" value="1"/>
</dbReference>
<evidence type="ECO:0000256" key="3">
    <source>
        <dbReference type="ARBA" id="ARBA00023186"/>
    </source>
</evidence>
<evidence type="ECO:0000313" key="7">
    <source>
        <dbReference type="Proteomes" id="UP000507470"/>
    </source>
</evidence>
<comment type="similarity">
    <text evidence="1">Belongs to the TBCD family.</text>
</comment>
<dbReference type="OrthoDB" id="10253476at2759"/>
<dbReference type="EMBL" id="CACVKT020006795">
    <property type="protein sequence ID" value="CAC5403577.1"/>
    <property type="molecule type" value="Genomic_DNA"/>
</dbReference>
<feature type="domain" description="Tubulin-folding cofactor D ARM repeats" evidence="5">
    <location>
        <begin position="283"/>
        <end position="520"/>
    </location>
</feature>
<dbReference type="Proteomes" id="UP000507470">
    <property type="component" value="Unassembled WGS sequence"/>
</dbReference>
<evidence type="ECO:0000256" key="2">
    <source>
        <dbReference type="ARBA" id="ARBA00015003"/>
    </source>
</evidence>
<dbReference type="Pfam" id="PF25767">
    <property type="entry name" value="ARM_TBCD_2nd"/>
    <property type="match status" value="1"/>
</dbReference>
<evidence type="ECO:0000256" key="1">
    <source>
        <dbReference type="ARBA" id="ARBA00006853"/>
    </source>
</evidence>
<gene>
    <name evidence="6" type="ORF">MCOR_37455</name>
</gene>
<sequence length="1124" mass="127200">MADNIENDEKEIGKGHILEEFKEIDEIKGLIDNLKDIFKDQVAVETTVERFTFIIDKYQEQPHLIDRHLESLMTQLLEIIRNPSSPIPLIHLTFKCLYLITKMRGAKVIVRLFPHEVADVEPVIALLTAQDPKDYENWETRYELLLWMSMVSMIPFDMVRLDSNVTSEDGKRRKPAMDRILDLAKLYLTVNDKSRDAAAYLASRFMTRPDVQREKLPDFLDWSLQMLHTANVETMMGVNSASGTLRVLSLLFKHGKREDLLKYAPVVKKKVEELKKKETNNTLLRKSVIKVIQRLGLTFLKNRVAAWRYQRGSRSLADNLSTPFDKNNSQQFVGVAKDDEDEEYDIPDEIEDVIEHLLGGLRDKDTIVRWSAAKGIGRITGRLPKELADEVVGSVLELFTFQETDGAWHGGCLSLAELGRRGLLLPQRLPDVVPVVLKALDYDEKRGNFSVGAHVRDSACYVCWAFARAYDPQEIAPYVNDVANALVKASIFDREVNVRRAASAAFQENVGRQGTFPHGIDILTMADYFAVGNRNHCYLELSIFVAKFPEYTKSMIDHLVDMKINHWDGIIRDLSAQGLHKLTSCSPDYMASQVLPKVLPMTTGIDLYLRHGAILAVAEITHALSKVSTAKGKKIEDVISKDVINDLKNIAVKLTEAKMFRGYGGDFMRRSVSCLIEKLSLSKLPYYDDPVLDLWQNILDECLGSIDPDNINQTAAASAIPAFFTEYYKDKNGGVNTKRQETVIEKYLHELKSSVETTRMGYSQAIGAMPGFFIKGKLRSILQGLMKTTEITEKEMTWAESRREALKALNSICNTVGVDPNGSSSDVICKDNLPEIYDSLFIAMRDYTLDSRGDVGAWVREASMTGLHDLTSMVVNKDPSLLSSQISRNIFCCLLQQACEKIDRTRAHAGLIFSKLFYHKPEIPNIPHREELEKIFPKSEIEEINWAAPSDTFPRFSQLLGCESYAYNVLLGFTVSVGGITESLVKFSSTSMETYLRKIQKNEQQLHKFTQVLIQIFKDYLKKDRVSIPLLKMLDQLLSKGSFDVLATDASNTFPIDIFELTKKEILRSGDPHKLMASADVFCGLLHFSEATRKKSLTQLLILVCHKYPRVSTLLEGHKKNQNG</sequence>
<feature type="domain" description="Tubulin-folding cofactor D C-terminal" evidence="4">
    <location>
        <begin position="889"/>
        <end position="1074"/>
    </location>
</feature>
<organism evidence="6 7">
    <name type="scientific">Mytilus coruscus</name>
    <name type="common">Sea mussel</name>
    <dbReference type="NCBI Taxonomy" id="42192"/>
    <lineage>
        <taxon>Eukaryota</taxon>
        <taxon>Metazoa</taxon>
        <taxon>Spiralia</taxon>
        <taxon>Lophotrochozoa</taxon>
        <taxon>Mollusca</taxon>
        <taxon>Bivalvia</taxon>
        <taxon>Autobranchia</taxon>
        <taxon>Pteriomorphia</taxon>
        <taxon>Mytilida</taxon>
        <taxon>Mytiloidea</taxon>
        <taxon>Mytilidae</taxon>
        <taxon>Mytilinae</taxon>
        <taxon>Mytilus</taxon>
    </lineage>
</organism>
<keyword evidence="7" id="KW-1185">Reference proteome</keyword>
<dbReference type="Pfam" id="PF12612">
    <property type="entry name" value="TFCD_C"/>
    <property type="match status" value="1"/>
</dbReference>
<dbReference type="GO" id="GO:0034333">
    <property type="term" value="P:adherens junction assembly"/>
    <property type="evidence" value="ECO:0007669"/>
    <property type="project" value="TreeGrafter"/>
</dbReference>
<dbReference type="PANTHER" id="PTHR12658:SF0">
    <property type="entry name" value="TUBULIN-SPECIFIC CHAPERONE D"/>
    <property type="match status" value="1"/>
</dbReference>
<dbReference type="GO" id="GO:0007021">
    <property type="term" value="P:tubulin complex assembly"/>
    <property type="evidence" value="ECO:0007669"/>
    <property type="project" value="InterPro"/>
</dbReference>
<evidence type="ECO:0000259" key="4">
    <source>
        <dbReference type="Pfam" id="PF12612"/>
    </source>
</evidence>
<dbReference type="GO" id="GO:0000226">
    <property type="term" value="P:microtubule cytoskeleton organization"/>
    <property type="evidence" value="ECO:0007669"/>
    <property type="project" value="TreeGrafter"/>
</dbReference>
<dbReference type="InterPro" id="IPR033162">
    <property type="entry name" value="TBCD"/>
</dbReference>
<dbReference type="Pfam" id="PF23579">
    <property type="entry name" value="ARM_TBCD"/>
    <property type="match status" value="1"/>
</dbReference>
<dbReference type="GO" id="GO:0007023">
    <property type="term" value="P:post-chaperonin tubulin folding pathway"/>
    <property type="evidence" value="ECO:0007669"/>
    <property type="project" value="InterPro"/>
</dbReference>
<dbReference type="GO" id="GO:0016328">
    <property type="term" value="C:lateral plasma membrane"/>
    <property type="evidence" value="ECO:0007669"/>
    <property type="project" value="TreeGrafter"/>
</dbReference>
<dbReference type="GO" id="GO:0070830">
    <property type="term" value="P:bicellular tight junction assembly"/>
    <property type="evidence" value="ECO:0007669"/>
    <property type="project" value="TreeGrafter"/>
</dbReference>
<dbReference type="InterPro" id="IPR022577">
    <property type="entry name" value="TBCD_C"/>
</dbReference>
<dbReference type="AlphaFoldDB" id="A0A6J8D7H1"/>
<keyword evidence="3" id="KW-0143">Chaperone</keyword>
<dbReference type="GO" id="GO:0048487">
    <property type="term" value="F:beta-tubulin binding"/>
    <property type="evidence" value="ECO:0007669"/>
    <property type="project" value="InterPro"/>
</dbReference>
<protein>
    <recommendedName>
        <fullName evidence="2">Tubulin-specific chaperone D</fullName>
    </recommendedName>
</protein>
<evidence type="ECO:0000259" key="5">
    <source>
        <dbReference type="Pfam" id="PF25767"/>
    </source>
</evidence>
<dbReference type="SUPFAM" id="SSF48371">
    <property type="entry name" value="ARM repeat"/>
    <property type="match status" value="2"/>
</dbReference>
<proteinExistence type="inferred from homology"/>
<dbReference type="GO" id="GO:0005096">
    <property type="term" value="F:GTPase activator activity"/>
    <property type="evidence" value="ECO:0007669"/>
    <property type="project" value="InterPro"/>
</dbReference>
<evidence type="ECO:0000313" key="6">
    <source>
        <dbReference type="EMBL" id="CAC5403577.1"/>
    </source>
</evidence>
<dbReference type="Gene3D" id="1.25.10.10">
    <property type="entry name" value="Leucine-rich Repeat Variant"/>
    <property type="match status" value="2"/>
</dbReference>
<accession>A0A6J8D7H1</accession>
<dbReference type="InterPro" id="IPR011989">
    <property type="entry name" value="ARM-like"/>
</dbReference>
<reference evidence="6 7" key="1">
    <citation type="submission" date="2020-06" db="EMBL/GenBank/DDBJ databases">
        <authorList>
            <person name="Li R."/>
            <person name="Bekaert M."/>
        </authorList>
    </citation>
    <scope>NUCLEOTIDE SEQUENCE [LARGE SCALE GENOMIC DNA]</scope>
    <source>
        <strain evidence="7">wild</strain>
    </source>
</reference>
<name>A0A6J8D7H1_MYTCO</name>
<dbReference type="InterPro" id="IPR058033">
    <property type="entry name" value="ARM_TBCD_2nd"/>
</dbReference>